<accession>A0ABY4BFV2</accession>
<sequence>MRTFLLSAVFTVVVSLTAFAAPPSVVLVEYHRFDASITVTRGAGKTETIELLKDTPKNSQANAERFHAVLTSLYGEGFALQSTAVSESASSQYEKVSYIFVKP</sequence>
<keyword evidence="3" id="KW-1185">Reference proteome</keyword>
<evidence type="ECO:0000313" key="2">
    <source>
        <dbReference type="EMBL" id="UOE35530.1"/>
    </source>
</evidence>
<evidence type="ECO:0000256" key="1">
    <source>
        <dbReference type="SAM" id="SignalP"/>
    </source>
</evidence>
<dbReference type="EMBL" id="CP094534">
    <property type="protein sequence ID" value="UOE35530.1"/>
    <property type="molecule type" value="Genomic_DNA"/>
</dbReference>
<dbReference type="RefSeq" id="WP_243517739.1">
    <property type="nucleotide sequence ID" value="NZ_CP094534.1"/>
</dbReference>
<dbReference type="Proteomes" id="UP000831390">
    <property type="component" value="Chromosome"/>
</dbReference>
<proteinExistence type="predicted"/>
<gene>
    <name evidence="2" type="ORF">MTP16_07720</name>
</gene>
<name>A0ABY4BFV2_9BACT</name>
<feature type="chain" id="PRO_5047390002" evidence="1">
    <location>
        <begin position="21"/>
        <end position="103"/>
    </location>
</feature>
<feature type="signal peptide" evidence="1">
    <location>
        <begin position="1"/>
        <end position="20"/>
    </location>
</feature>
<evidence type="ECO:0000313" key="3">
    <source>
        <dbReference type="Proteomes" id="UP000831390"/>
    </source>
</evidence>
<organism evidence="2 3">
    <name type="scientific">Hymenobacter monticola</name>
    <dbReference type="NCBI Taxonomy" id="1705399"/>
    <lineage>
        <taxon>Bacteria</taxon>
        <taxon>Pseudomonadati</taxon>
        <taxon>Bacteroidota</taxon>
        <taxon>Cytophagia</taxon>
        <taxon>Cytophagales</taxon>
        <taxon>Hymenobacteraceae</taxon>
        <taxon>Hymenobacter</taxon>
    </lineage>
</organism>
<reference evidence="2 3" key="1">
    <citation type="submission" date="2022-03" db="EMBL/GenBank/DDBJ databases">
        <title>Hymenobactersp. isolated from the air.</title>
        <authorList>
            <person name="Won M."/>
            <person name="Kwon S.-W."/>
        </authorList>
    </citation>
    <scope>NUCLEOTIDE SEQUENCE [LARGE SCALE GENOMIC DNA]</scope>
    <source>
        <strain evidence="2 3">KACC 22596</strain>
    </source>
</reference>
<keyword evidence="1" id="KW-0732">Signal</keyword>
<protein>
    <submittedName>
        <fullName evidence="2">Uncharacterized protein</fullName>
    </submittedName>
</protein>